<proteinExistence type="inferred from homology"/>
<dbReference type="PANTHER" id="PTHR40457:SF1">
    <property type="entry name" value="PHOSPHOLIPASE A1"/>
    <property type="match status" value="1"/>
</dbReference>
<evidence type="ECO:0000256" key="4">
    <source>
        <dbReference type="ARBA" id="ARBA00011702"/>
    </source>
</evidence>
<comment type="catalytic activity">
    <reaction evidence="1 15">
        <text>a 1,2-diacyl-sn-glycero-3-phosphocholine + H2O = a 2-acyl-sn-glycero-3-phosphocholine + a fatty acid + H(+)</text>
        <dbReference type="Rhea" id="RHEA:18689"/>
        <dbReference type="ChEBI" id="CHEBI:15377"/>
        <dbReference type="ChEBI" id="CHEBI:15378"/>
        <dbReference type="ChEBI" id="CHEBI:28868"/>
        <dbReference type="ChEBI" id="CHEBI:57643"/>
        <dbReference type="ChEBI" id="CHEBI:57875"/>
        <dbReference type="EC" id="3.1.1.32"/>
    </reaction>
</comment>
<gene>
    <name evidence="17" type="ORF">ACFQNJ_06905</name>
</gene>
<evidence type="ECO:0000256" key="8">
    <source>
        <dbReference type="ARBA" id="ARBA00022729"/>
    </source>
</evidence>
<dbReference type="InterPro" id="IPR003187">
    <property type="entry name" value="PLipase_A1"/>
</dbReference>
<dbReference type="Gene3D" id="2.40.230.10">
    <property type="entry name" value="Phospholipase A1"/>
    <property type="match status" value="1"/>
</dbReference>
<dbReference type="Pfam" id="PF02253">
    <property type="entry name" value="PLA1"/>
    <property type="match status" value="1"/>
</dbReference>
<evidence type="ECO:0000313" key="17">
    <source>
        <dbReference type="EMBL" id="MFC7434239.1"/>
    </source>
</evidence>
<evidence type="ECO:0000256" key="2">
    <source>
        <dbReference type="ARBA" id="ARBA00001604"/>
    </source>
</evidence>
<dbReference type="EC" id="3.1.1.32" evidence="15"/>
<feature type="region of interest" description="Disordered" evidence="16">
    <location>
        <begin position="73"/>
        <end position="98"/>
    </location>
</feature>
<comment type="subunit">
    <text evidence="4 15">Homodimer; dimerization is reversible, and the dimeric form is the active one.</text>
</comment>
<evidence type="ECO:0000256" key="15">
    <source>
        <dbReference type="RuleBase" id="RU366027"/>
    </source>
</evidence>
<evidence type="ECO:0000256" key="5">
    <source>
        <dbReference type="ARBA" id="ARBA00022452"/>
    </source>
</evidence>
<organism evidence="17 18">
    <name type="scientific">Hydrogenophaga bisanensis</name>
    <dbReference type="NCBI Taxonomy" id="439611"/>
    <lineage>
        <taxon>Bacteria</taxon>
        <taxon>Pseudomonadati</taxon>
        <taxon>Pseudomonadota</taxon>
        <taxon>Betaproteobacteria</taxon>
        <taxon>Burkholderiales</taxon>
        <taxon>Comamonadaceae</taxon>
        <taxon>Hydrogenophaga</taxon>
    </lineage>
</organism>
<accession>A0ABW2R847</accession>
<dbReference type="EC" id="3.1.1.4" evidence="15"/>
<comment type="subcellular location">
    <subcellularLocation>
        <location evidence="15">Cell outer membrane</location>
        <topology evidence="15">Multi-pass membrane protein</topology>
    </subcellularLocation>
    <text evidence="15">One of the very few enzymes located there.</text>
</comment>
<dbReference type="SUPFAM" id="SSF56931">
    <property type="entry name" value="Outer membrane phospholipase A (OMPLA)"/>
    <property type="match status" value="1"/>
</dbReference>
<keyword evidence="9 15" id="KW-0378">Hydrolase</keyword>
<dbReference type="PRINTS" id="PR01486">
    <property type="entry name" value="PHPHLIPASEA1"/>
</dbReference>
<sequence length="360" mass="40431">MPRPTLPIFVLAASLAAPALAQTAAKPSEPDPVWSARLEKCWLEQLRLAPADTTLAQVRASCETLEAAAAPEEAVAKAEVPAGTPPEAPPPTPQASEGATRRLFGEWASFDNPYTLTLNRPAYFIFGRQFTSPHQAPFSAALGKDAPVFENVEAKFQISLKAPLLLNVMGAPVDVMAGYTNRSFWQMFNKEISSPFRETNHEPEIWARWRTELPFMGGQFRMFSLGLNHQSNGQTGPLSRSWNRAIAETLWERRPFALNLRVWHRLSEEAARDDNPDIVDYLGRMELTAIYSAGEHEFSAMLRRNLSTHRGAWQVDWSFPLYKNLRGYVQWFDGYGESLIDYNHRTRSLGVGVQLGAWLL</sequence>
<dbReference type="PANTHER" id="PTHR40457">
    <property type="entry name" value="PHOSPHOLIPASE A1"/>
    <property type="match status" value="1"/>
</dbReference>
<comment type="caution">
    <text evidence="17">The sequence shown here is derived from an EMBL/GenBank/DDBJ whole genome shotgun (WGS) entry which is preliminary data.</text>
</comment>
<dbReference type="InterPro" id="IPR036541">
    <property type="entry name" value="PLipase_A1_sf"/>
</dbReference>
<keyword evidence="8 15" id="KW-0732">Signal</keyword>
<keyword evidence="10 15" id="KW-0106">Calcium</keyword>
<evidence type="ECO:0000256" key="14">
    <source>
        <dbReference type="ARBA" id="ARBA00023237"/>
    </source>
</evidence>
<keyword evidence="18" id="KW-1185">Reference proteome</keyword>
<dbReference type="RefSeq" id="WP_382255327.1">
    <property type="nucleotide sequence ID" value="NZ_JBHTBX010000003.1"/>
</dbReference>
<feature type="signal peptide" evidence="15">
    <location>
        <begin position="1"/>
        <end position="21"/>
    </location>
</feature>
<keyword evidence="5" id="KW-1134">Transmembrane beta strand</keyword>
<evidence type="ECO:0000256" key="13">
    <source>
        <dbReference type="ARBA" id="ARBA00023136"/>
    </source>
</evidence>
<evidence type="ECO:0000256" key="1">
    <source>
        <dbReference type="ARBA" id="ARBA00000111"/>
    </source>
</evidence>
<protein>
    <recommendedName>
        <fullName evidence="15">Phospholipase A1</fullName>
        <ecNumber evidence="15">3.1.1.32</ecNumber>
        <ecNumber evidence="15">3.1.1.4</ecNumber>
    </recommendedName>
    <alternativeName>
        <fullName evidence="15">Phosphatidylcholine 1-acylhydrolase</fullName>
    </alternativeName>
</protein>
<comment type="similarity">
    <text evidence="3 15">Belongs to the phospholipase A1 family.</text>
</comment>
<keyword evidence="13" id="KW-0472">Membrane</keyword>
<feature type="compositionally biased region" description="Pro residues" evidence="16">
    <location>
        <begin position="83"/>
        <end position="93"/>
    </location>
</feature>
<keyword evidence="14 15" id="KW-0998">Cell outer membrane</keyword>
<evidence type="ECO:0000256" key="7">
    <source>
        <dbReference type="ARBA" id="ARBA00022723"/>
    </source>
</evidence>
<feature type="compositionally biased region" description="Low complexity" evidence="16">
    <location>
        <begin position="73"/>
        <end position="82"/>
    </location>
</feature>
<dbReference type="EMBL" id="JBHTBX010000003">
    <property type="protein sequence ID" value="MFC7434239.1"/>
    <property type="molecule type" value="Genomic_DNA"/>
</dbReference>
<reference evidence="18" key="1">
    <citation type="journal article" date="2019" name="Int. J. Syst. Evol. Microbiol.">
        <title>The Global Catalogue of Microorganisms (GCM) 10K type strain sequencing project: providing services to taxonomists for standard genome sequencing and annotation.</title>
        <authorList>
            <consortium name="The Broad Institute Genomics Platform"/>
            <consortium name="The Broad Institute Genome Sequencing Center for Infectious Disease"/>
            <person name="Wu L."/>
            <person name="Ma J."/>
        </authorList>
    </citation>
    <scope>NUCLEOTIDE SEQUENCE [LARGE SCALE GENOMIC DNA]</scope>
    <source>
        <strain evidence="18">CCUG 54518</strain>
    </source>
</reference>
<comment type="catalytic activity">
    <reaction evidence="2 15">
        <text>a 1,2-diacyl-sn-glycero-3-phosphocholine + H2O = a 1-acyl-sn-glycero-3-phosphocholine + a fatty acid + H(+)</text>
        <dbReference type="Rhea" id="RHEA:15801"/>
        <dbReference type="ChEBI" id="CHEBI:15377"/>
        <dbReference type="ChEBI" id="CHEBI:15378"/>
        <dbReference type="ChEBI" id="CHEBI:28868"/>
        <dbReference type="ChEBI" id="CHEBI:57643"/>
        <dbReference type="ChEBI" id="CHEBI:58168"/>
        <dbReference type="EC" id="3.1.1.4"/>
    </reaction>
</comment>
<keyword evidence="12 15" id="KW-0443">Lipid metabolism</keyword>
<name>A0ABW2R847_9BURK</name>
<evidence type="ECO:0000256" key="12">
    <source>
        <dbReference type="ARBA" id="ARBA00023098"/>
    </source>
</evidence>
<dbReference type="Proteomes" id="UP001596495">
    <property type="component" value="Unassembled WGS sequence"/>
</dbReference>
<evidence type="ECO:0000256" key="6">
    <source>
        <dbReference type="ARBA" id="ARBA00022692"/>
    </source>
</evidence>
<evidence type="ECO:0000256" key="16">
    <source>
        <dbReference type="SAM" id="MobiDB-lite"/>
    </source>
</evidence>
<keyword evidence="6" id="KW-0812">Transmembrane</keyword>
<evidence type="ECO:0000256" key="10">
    <source>
        <dbReference type="ARBA" id="ARBA00022837"/>
    </source>
</evidence>
<evidence type="ECO:0000313" key="18">
    <source>
        <dbReference type="Proteomes" id="UP001596495"/>
    </source>
</evidence>
<comment type="cofactor">
    <cofactor evidence="15">
        <name>Ca(2+)</name>
        <dbReference type="ChEBI" id="CHEBI:29108"/>
    </cofactor>
    <text evidence="15">Binds 1 Ca(2+) ion per monomer. In the dimeric form the Ca(2+) is bound by different amino acids with binding of each Ca(2+) shared with ligands coming from each monomer. The Ca(2+) ion may have a role in catalysis.</text>
</comment>
<dbReference type="CDD" id="cd00541">
    <property type="entry name" value="OMPLA"/>
    <property type="match status" value="1"/>
</dbReference>
<comment type="function">
    <text evidence="15">Hydrolysis of phosphatidylcholine with phospholipase A2 (EC 3.1.1.4) and phospholipase A1 (EC 3.1.1.32) activities.</text>
</comment>
<feature type="chain" id="PRO_5044979570" description="Phospholipase A1" evidence="15">
    <location>
        <begin position="22"/>
        <end position="360"/>
    </location>
</feature>
<keyword evidence="11 15" id="KW-0442">Lipid degradation</keyword>
<evidence type="ECO:0000256" key="9">
    <source>
        <dbReference type="ARBA" id="ARBA00022801"/>
    </source>
</evidence>
<evidence type="ECO:0000256" key="3">
    <source>
        <dbReference type="ARBA" id="ARBA00010525"/>
    </source>
</evidence>
<keyword evidence="7 15" id="KW-0479">Metal-binding</keyword>
<evidence type="ECO:0000256" key="11">
    <source>
        <dbReference type="ARBA" id="ARBA00022963"/>
    </source>
</evidence>